<keyword evidence="11 15" id="KW-0456">Lyase</keyword>
<feature type="active site" description="Proton donor; for beta-elimination activity" evidence="15">
    <location>
        <position position="58"/>
    </location>
</feature>
<evidence type="ECO:0000256" key="13">
    <source>
        <dbReference type="ARBA" id="ARBA00023295"/>
    </source>
</evidence>
<dbReference type="InterPro" id="IPR010979">
    <property type="entry name" value="Ribosomal_uS13-like_H2TH"/>
</dbReference>
<dbReference type="GO" id="GO:0006284">
    <property type="term" value="P:base-excision repair"/>
    <property type="evidence" value="ECO:0007669"/>
    <property type="project" value="InterPro"/>
</dbReference>
<dbReference type="GO" id="GO:0140078">
    <property type="term" value="F:class I DNA-(apurinic or apyrimidinic site) endonuclease activity"/>
    <property type="evidence" value="ECO:0007669"/>
    <property type="project" value="UniProtKB-EC"/>
</dbReference>
<dbReference type="FunFam" id="1.10.8.50:FF:000003">
    <property type="entry name" value="Formamidopyrimidine-DNA glycosylase"/>
    <property type="match status" value="1"/>
</dbReference>
<evidence type="ECO:0000256" key="3">
    <source>
        <dbReference type="ARBA" id="ARBA00011245"/>
    </source>
</evidence>
<dbReference type="EC" id="3.2.2.23" evidence="15"/>
<dbReference type="GO" id="GO:0003684">
    <property type="term" value="F:damaged DNA binding"/>
    <property type="evidence" value="ECO:0007669"/>
    <property type="project" value="InterPro"/>
</dbReference>
<comment type="function">
    <text evidence="15">Involved in base excision repair of DNA damaged by oxidation or by mutagenic agents. Acts as DNA glycosylase that recognizes and removes damaged bases. Has a preference for oxidized purines, such as 7,8-dihydro-8-oxoguanine (8-oxoG). Has AP (apurinic/apyrimidinic) lyase activity and introduces nicks in the DNA strand. Cleaves the DNA backbone by beta-delta elimination to generate a single-strand break at the site of the removed base with both 3'- and 5'-phosphates.</text>
</comment>
<feature type="binding site" evidence="15">
    <location>
        <position position="91"/>
    </location>
    <ligand>
        <name>DNA</name>
        <dbReference type="ChEBI" id="CHEBI:16991"/>
    </ligand>
</feature>
<keyword evidence="9 15" id="KW-0238">DNA-binding</keyword>
<evidence type="ECO:0000313" key="19">
    <source>
        <dbReference type="Proteomes" id="UP000191418"/>
    </source>
</evidence>
<keyword evidence="4 15" id="KW-0479">Metal-binding</keyword>
<comment type="similarity">
    <text evidence="2 15">Belongs to the FPG family.</text>
</comment>
<dbReference type="PANTHER" id="PTHR22993:SF9">
    <property type="entry name" value="FORMAMIDOPYRIMIDINE-DNA GLYCOSYLASE"/>
    <property type="match status" value="1"/>
</dbReference>
<keyword evidence="19" id="KW-1185">Reference proteome</keyword>
<evidence type="ECO:0000256" key="11">
    <source>
        <dbReference type="ARBA" id="ARBA00023239"/>
    </source>
</evidence>
<evidence type="ECO:0000256" key="2">
    <source>
        <dbReference type="ARBA" id="ARBA00009409"/>
    </source>
</evidence>
<dbReference type="HAMAP" id="MF_00103">
    <property type="entry name" value="Fapy_DNA_glycosyl"/>
    <property type="match status" value="1"/>
</dbReference>
<dbReference type="NCBIfam" id="TIGR00577">
    <property type="entry name" value="fpg"/>
    <property type="match status" value="1"/>
</dbReference>
<dbReference type="InterPro" id="IPR015887">
    <property type="entry name" value="DNA_glyclase_Znf_dom_DNA_BS"/>
</dbReference>
<evidence type="ECO:0000256" key="7">
    <source>
        <dbReference type="ARBA" id="ARBA00022801"/>
    </source>
</evidence>
<feature type="binding site" evidence="15">
    <location>
        <position position="152"/>
    </location>
    <ligand>
        <name>DNA</name>
        <dbReference type="ChEBI" id="CHEBI:16991"/>
    </ligand>
</feature>
<dbReference type="NCBIfam" id="NF002211">
    <property type="entry name" value="PRK01103.1"/>
    <property type="match status" value="1"/>
</dbReference>
<evidence type="ECO:0000256" key="1">
    <source>
        <dbReference type="ARBA" id="ARBA00001668"/>
    </source>
</evidence>
<keyword evidence="8 15" id="KW-0862">Zinc</keyword>
<evidence type="ECO:0000256" key="5">
    <source>
        <dbReference type="ARBA" id="ARBA00022763"/>
    </source>
</evidence>
<keyword evidence="7 15" id="KW-0378">Hydrolase</keyword>
<dbReference type="Pfam" id="PF06827">
    <property type="entry name" value="zf-FPG_IleRS"/>
    <property type="match status" value="1"/>
</dbReference>
<evidence type="ECO:0000313" key="18">
    <source>
        <dbReference type="EMBL" id="OPX55756.1"/>
    </source>
</evidence>
<accession>A0A1T4NM38</accession>
<feature type="domain" description="Formamidopyrimidine-DNA glycosylase catalytic" evidence="17">
    <location>
        <begin position="2"/>
        <end position="113"/>
    </location>
</feature>
<evidence type="ECO:0000256" key="4">
    <source>
        <dbReference type="ARBA" id="ARBA00022723"/>
    </source>
</evidence>
<comment type="catalytic activity">
    <reaction evidence="1 15">
        <text>Hydrolysis of DNA containing ring-opened 7-methylguanine residues, releasing 2,6-diamino-4-hydroxy-5-(N-methyl)formamidopyrimidine.</text>
        <dbReference type="EC" id="3.2.2.23"/>
    </reaction>
</comment>
<keyword evidence="13 15" id="KW-0326">Glycosidase</keyword>
<dbReference type="InterPro" id="IPR000214">
    <property type="entry name" value="Znf_DNA_glyclase/AP_lyase"/>
</dbReference>
<keyword evidence="5 15" id="KW-0227">DNA damage</keyword>
<feature type="active site" description="Schiff-base intermediate with DNA" evidence="15">
    <location>
        <position position="2"/>
    </location>
</feature>
<feature type="domain" description="FPG-type" evidence="16">
    <location>
        <begin position="237"/>
        <end position="271"/>
    </location>
</feature>
<dbReference type="Pfam" id="PF06831">
    <property type="entry name" value="H2TH"/>
    <property type="match status" value="1"/>
</dbReference>
<dbReference type="PROSITE" id="PS51068">
    <property type="entry name" value="FPG_CAT"/>
    <property type="match status" value="1"/>
</dbReference>
<dbReference type="SUPFAM" id="SSF57716">
    <property type="entry name" value="Glucocorticoid receptor-like (DNA-binding domain)"/>
    <property type="match status" value="1"/>
</dbReference>
<comment type="subunit">
    <text evidence="3 15">Monomer.</text>
</comment>
<feature type="binding site" evidence="15">
    <location>
        <position position="110"/>
    </location>
    <ligand>
        <name>DNA</name>
        <dbReference type="ChEBI" id="CHEBI:16991"/>
    </ligand>
</feature>
<keyword evidence="12 15" id="KW-0511">Multifunctional enzyme</keyword>
<dbReference type="SUPFAM" id="SSF81624">
    <property type="entry name" value="N-terminal domain of MutM-like DNA repair proteins"/>
    <property type="match status" value="1"/>
</dbReference>
<dbReference type="GO" id="GO:0008270">
    <property type="term" value="F:zinc ion binding"/>
    <property type="evidence" value="ECO:0007669"/>
    <property type="project" value="UniProtKB-UniRule"/>
</dbReference>
<evidence type="ECO:0000256" key="10">
    <source>
        <dbReference type="ARBA" id="ARBA00023204"/>
    </source>
</evidence>
<feature type="active site" description="Proton donor" evidence="15">
    <location>
        <position position="3"/>
    </location>
</feature>
<dbReference type="CDD" id="cd08966">
    <property type="entry name" value="EcFpg-like_N"/>
    <property type="match status" value="1"/>
</dbReference>
<dbReference type="STRING" id="64969.SAMN02745127_01161"/>
<dbReference type="RefSeq" id="WP_078744783.1">
    <property type="nucleotide sequence ID" value="NZ_FUXG01000006.1"/>
</dbReference>
<dbReference type="SMART" id="SM00898">
    <property type="entry name" value="Fapy_DNA_glyco"/>
    <property type="match status" value="1"/>
</dbReference>
<dbReference type="InterPro" id="IPR012319">
    <property type="entry name" value="FPG_cat"/>
</dbReference>
<dbReference type="InterPro" id="IPR020629">
    <property type="entry name" value="FPG_Glyclase"/>
</dbReference>
<evidence type="ECO:0000256" key="9">
    <source>
        <dbReference type="ARBA" id="ARBA00023125"/>
    </source>
</evidence>
<name>A0A1T4NM38_9GAMM</name>
<dbReference type="InterPro" id="IPR035937">
    <property type="entry name" value="FPG_N"/>
</dbReference>
<proteinExistence type="inferred from homology"/>
<dbReference type="PROSITE" id="PS51066">
    <property type="entry name" value="ZF_FPG_2"/>
    <property type="match status" value="1"/>
</dbReference>
<evidence type="ECO:0000256" key="14">
    <source>
        <dbReference type="ARBA" id="ARBA00044632"/>
    </source>
</evidence>
<dbReference type="Proteomes" id="UP000191418">
    <property type="component" value="Unassembled WGS sequence"/>
</dbReference>
<evidence type="ECO:0000259" key="17">
    <source>
        <dbReference type="PROSITE" id="PS51068"/>
    </source>
</evidence>
<organism evidence="18 19">
    <name type="scientific">Oceanospirillum multiglobuliferum</name>
    <dbReference type="NCBI Taxonomy" id="64969"/>
    <lineage>
        <taxon>Bacteria</taxon>
        <taxon>Pseudomonadati</taxon>
        <taxon>Pseudomonadota</taxon>
        <taxon>Gammaproteobacteria</taxon>
        <taxon>Oceanospirillales</taxon>
        <taxon>Oceanospirillaceae</taxon>
        <taxon>Oceanospirillum</taxon>
    </lineage>
</organism>
<keyword evidence="10 15" id="KW-0234">DNA repair</keyword>
<keyword evidence="6 15" id="KW-0863">Zinc-finger</keyword>
<evidence type="ECO:0000256" key="12">
    <source>
        <dbReference type="ARBA" id="ARBA00023268"/>
    </source>
</evidence>
<comment type="catalytic activity">
    <reaction evidence="14 15">
        <text>2'-deoxyribonucleotide-(2'-deoxyribose 5'-phosphate)-2'-deoxyribonucleotide-DNA = a 3'-end 2'-deoxyribonucleotide-(2,3-dehydro-2,3-deoxyribose 5'-phosphate)-DNA + a 5'-end 5'-phospho-2'-deoxyribonucleoside-DNA + H(+)</text>
        <dbReference type="Rhea" id="RHEA:66592"/>
        <dbReference type="Rhea" id="RHEA-COMP:13180"/>
        <dbReference type="Rhea" id="RHEA-COMP:16897"/>
        <dbReference type="Rhea" id="RHEA-COMP:17067"/>
        <dbReference type="ChEBI" id="CHEBI:15378"/>
        <dbReference type="ChEBI" id="CHEBI:136412"/>
        <dbReference type="ChEBI" id="CHEBI:157695"/>
        <dbReference type="ChEBI" id="CHEBI:167181"/>
        <dbReference type="EC" id="4.2.99.18"/>
    </reaction>
</comment>
<dbReference type="InterPro" id="IPR015886">
    <property type="entry name" value="H2TH_FPG"/>
</dbReference>
<dbReference type="PANTHER" id="PTHR22993">
    <property type="entry name" value="FORMAMIDOPYRIMIDINE-DNA GLYCOSYLASE"/>
    <property type="match status" value="1"/>
</dbReference>
<dbReference type="FunFam" id="3.20.190.10:FF:000001">
    <property type="entry name" value="Formamidopyrimidine-DNA glycosylase"/>
    <property type="match status" value="1"/>
</dbReference>
<feature type="active site" description="Proton donor; for delta-elimination activity" evidence="15">
    <location>
        <position position="261"/>
    </location>
</feature>
<gene>
    <name evidence="15" type="primary">mutM</name>
    <name evidence="15" type="synonym">fpg</name>
    <name evidence="18" type="ORF">BTE48_07655</name>
</gene>
<dbReference type="SUPFAM" id="SSF46946">
    <property type="entry name" value="S13-like H2TH domain"/>
    <property type="match status" value="1"/>
</dbReference>
<dbReference type="Pfam" id="PF01149">
    <property type="entry name" value="Fapy_DNA_glyco"/>
    <property type="match status" value="1"/>
</dbReference>
<dbReference type="AlphaFoldDB" id="A0A1T4NM38"/>
<evidence type="ECO:0000256" key="6">
    <source>
        <dbReference type="ARBA" id="ARBA00022771"/>
    </source>
</evidence>
<evidence type="ECO:0000256" key="8">
    <source>
        <dbReference type="ARBA" id="ARBA00022833"/>
    </source>
</evidence>
<evidence type="ECO:0000259" key="16">
    <source>
        <dbReference type="PROSITE" id="PS51066"/>
    </source>
</evidence>
<evidence type="ECO:0000256" key="15">
    <source>
        <dbReference type="HAMAP-Rule" id="MF_00103"/>
    </source>
</evidence>
<comment type="caution">
    <text evidence="18">The sequence shown here is derived from an EMBL/GenBank/DDBJ whole genome shotgun (WGS) entry which is preliminary data.</text>
</comment>
<dbReference type="SMART" id="SM01232">
    <property type="entry name" value="H2TH"/>
    <property type="match status" value="1"/>
</dbReference>
<dbReference type="GO" id="GO:0034039">
    <property type="term" value="F:8-oxo-7,8-dihydroguanine DNA N-glycosylase activity"/>
    <property type="evidence" value="ECO:0007669"/>
    <property type="project" value="TreeGrafter"/>
</dbReference>
<dbReference type="Gene3D" id="1.10.8.50">
    <property type="match status" value="1"/>
</dbReference>
<dbReference type="EMBL" id="MTSM01000007">
    <property type="protein sequence ID" value="OPX55756.1"/>
    <property type="molecule type" value="Genomic_DNA"/>
</dbReference>
<dbReference type="PROSITE" id="PS01242">
    <property type="entry name" value="ZF_FPG_1"/>
    <property type="match status" value="1"/>
</dbReference>
<dbReference type="EC" id="4.2.99.18" evidence="15"/>
<dbReference type="Gene3D" id="3.20.190.10">
    <property type="entry name" value="MutM-like, N-terminal"/>
    <property type="match status" value="1"/>
</dbReference>
<dbReference type="OrthoDB" id="9800855at2"/>
<comment type="cofactor">
    <cofactor evidence="15">
        <name>Zn(2+)</name>
        <dbReference type="ChEBI" id="CHEBI:29105"/>
    </cofactor>
    <text evidence="15">Binds 1 zinc ion per subunit.</text>
</comment>
<sequence length="276" mass="30778">MPELPEVETTRRGISPYCEQQQICALTVRQAQLRWPIPADLEQKLLGQSIERIERRGKYLLFILPNGTLLVHLGMSGSLRVMLAAEPAGKHDHVDIVLASGATLRYHDPRRFGAVLWTSEPISQHKLLVKLGPEPLSERFTADYLLERCRNRRTPIKSFIMDSHVVVGVGNIYANEALFLSGIHPQRLAGTLSTSEAEELVLQIRQILAKAITQGGTTLRDFVGGDGKPGYFAQQLNVYGKSGQNCVQCSNQLQEIRQNNRSTVFCPQCQPLNLTP</sequence>
<dbReference type="InterPro" id="IPR010663">
    <property type="entry name" value="Znf_FPG/IleRS"/>
</dbReference>
<protein>
    <recommendedName>
        <fullName evidence="15">Formamidopyrimidine-DNA glycosylase</fullName>
        <shortName evidence="15">Fapy-DNA glycosylase</shortName>
        <ecNumber evidence="15">3.2.2.23</ecNumber>
    </recommendedName>
    <alternativeName>
        <fullName evidence="15">DNA-(apurinic or apyrimidinic site) lyase MutM</fullName>
        <shortName evidence="15">AP lyase MutM</shortName>
        <ecNumber evidence="15">4.2.99.18</ecNumber>
    </alternativeName>
</protein>
<reference evidence="18 19" key="1">
    <citation type="submission" date="2017-01" db="EMBL/GenBank/DDBJ databases">
        <title>Genome Sequencing of a Marine Spirillum, Oceanospirillum multiglobuliferum ATCC 33336, from Japan.</title>
        <authorList>
            <person name="Carney J.G."/>
            <person name="Trachtenberg A.M."/>
            <person name="Rheaume B.A."/>
            <person name="Linnane J.D."/>
            <person name="Pitts N.L."/>
            <person name="Mykles D.L."/>
            <person name="Maclea K.S."/>
        </authorList>
    </citation>
    <scope>NUCLEOTIDE SEQUENCE [LARGE SCALE GENOMIC DNA]</scope>
    <source>
        <strain evidence="18 19">ATCC 33336</strain>
    </source>
</reference>